<feature type="compositionally biased region" description="Low complexity" evidence="11">
    <location>
        <begin position="28"/>
        <end position="62"/>
    </location>
</feature>
<dbReference type="Gene3D" id="3.40.1690.20">
    <property type="match status" value="1"/>
</dbReference>
<evidence type="ECO:0000256" key="1">
    <source>
        <dbReference type="ARBA" id="ARBA00001947"/>
    </source>
</evidence>
<dbReference type="NCBIfam" id="TIGR01241">
    <property type="entry name" value="FtsH_fam"/>
    <property type="match status" value="1"/>
</dbReference>
<evidence type="ECO:0000256" key="6">
    <source>
        <dbReference type="ARBA" id="ARBA00022741"/>
    </source>
</evidence>
<keyword evidence="8" id="KW-0862">Zinc</keyword>
<dbReference type="PANTHER" id="PTHR43655:SF2">
    <property type="entry name" value="AFG3 LIKE MATRIX AAA PEPTIDASE SUBUNIT 2, ISOFORM A"/>
    <property type="match status" value="1"/>
</dbReference>
<feature type="region of interest" description="Disordered" evidence="11">
    <location>
        <begin position="147"/>
        <end position="179"/>
    </location>
</feature>
<dbReference type="Gene3D" id="3.40.50.300">
    <property type="entry name" value="P-loop containing nucleotide triphosphate hydrolases"/>
    <property type="match status" value="1"/>
</dbReference>
<feature type="compositionally biased region" description="Basic and acidic residues" evidence="11">
    <location>
        <begin position="69"/>
        <end position="78"/>
    </location>
</feature>
<evidence type="ECO:0000256" key="11">
    <source>
        <dbReference type="SAM" id="MobiDB-lite"/>
    </source>
</evidence>
<organism evidence="13 14">
    <name type="scientific">Tetraparma gracilis</name>
    <dbReference type="NCBI Taxonomy" id="2962635"/>
    <lineage>
        <taxon>Eukaryota</taxon>
        <taxon>Sar</taxon>
        <taxon>Stramenopiles</taxon>
        <taxon>Ochrophyta</taxon>
        <taxon>Bolidophyceae</taxon>
        <taxon>Parmales</taxon>
        <taxon>Triparmaceae</taxon>
        <taxon>Tetraparma</taxon>
    </lineage>
</organism>
<dbReference type="SMART" id="SM00382">
    <property type="entry name" value="AAA"/>
    <property type="match status" value="1"/>
</dbReference>
<dbReference type="InterPro" id="IPR037219">
    <property type="entry name" value="Peptidase_M41-like"/>
</dbReference>
<evidence type="ECO:0000313" key="14">
    <source>
        <dbReference type="Proteomes" id="UP001165060"/>
    </source>
</evidence>
<dbReference type="InterPro" id="IPR005936">
    <property type="entry name" value="FtsH"/>
</dbReference>
<keyword evidence="5" id="KW-0479">Metal-binding</keyword>
<keyword evidence="10" id="KW-0482">Metalloprotease</keyword>
<evidence type="ECO:0000256" key="5">
    <source>
        <dbReference type="ARBA" id="ARBA00022723"/>
    </source>
</evidence>
<dbReference type="InterPro" id="IPR050928">
    <property type="entry name" value="ATP-dep_Zn_Metalloprotease"/>
</dbReference>
<comment type="caution">
    <text evidence="13">The sequence shown here is derived from an EMBL/GenBank/DDBJ whole genome shotgun (WGS) entry which is preliminary data.</text>
</comment>
<keyword evidence="9" id="KW-0067">ATP-binding</keyword>
<evidence type="ECO:0000256" key="7">
    <source>
        <dbReference type="ARBA" id="ARBA00022801"/>
    </source>
</evidence>
<dbReference type="Pfam" id="PF01434">
    <property type="entry name" value="Peptidase_M41"/>
    <property type="match status" value="1"/>
</dbReference>
<comment type="similarity">
    <text evidence="2">In the C-terminal section; belongs to the peptidase M41 family.</text>
</comment>
<dbReference type="InterPro" id="IPR041569">
    <property type="entry name" value="AAA_lid_3"/>
</dbReference>
<dbReference type="Proteomes" id="UP001165060">
    <property type="component" value="Unassembled WGS sequence"/>
</dbReference>
<reference evidence="13 14" key="1">
    <citation type="journal article" date="2023" name="Commun. Biol.">
        <title>Genome analysis of Parmales, the sister group of diatoms, reveals the evolutionary specialization of diatoms from phago-mixotrophs to photoautotrophs.</title>
        <authorList>
            <person name="Ban H."/>
            <person name="Sato S."/>
            <person name="Yoshikawa S."/>
            <person name="Yamada K."/>
            <person name="Nakamura Y."/>
            <person name="Ichinomiya M."/>
            <person name="Sato N."/>
            <person name="Blanc-Mathieu R."/>
            <person name="Endo H."/>
            <person name="Kuwata A."/>
            <person name="Ogata H."/>
        </authorList>
    </citation>
    <scope>NUCLEOTIDE SEQUENCE [LARGE SCALE GENOMIC DNA]</scope>
</reference>
<dbReference type="CDD" id="cd19501">
    <property type="entry name" value="RecA-like_FtsH"/>
    <property type="match status" value="1"/>
</dbReference>
<evidence type="ECO:0000256" key="4">
    <source>
        <dbReference type="ARBA" id="ARBA00022670"/>
    </source>
</evidence>
<feature type="compositionally biased region" description="Acidic residues" evidence="11">
    <location>
        <begin position="774"/>
        <end position="791"/>
    </location>
</feature>
<dbReference type="Pfam" id="PF00004">
    <property type="entry name" value="AAA"/>
    <property type="match status" value="1"/>
</dbReference>
<evidence type="ECO:0000256" key="3">
    <source>
        <dbReference type="ARBA" id="ARBA00010550"/>
    </source>
</evidence>
<feature type="compositionally biased region" description="Low complexity" evidence="11">
    <location>
        <begin position="158"/>
        <end position="173"/>
    </location>
</feature>
<feature type="domain" description="AAA+ ATPase" evidence="12">
    <location>
        <begin position="341"/>
        <end position="481"/>
    </location>
</feature>
<evidence type="ECO:0000256" key="9">
    <source>
        <dbReference type="ARBA" id="ARBA00022840"/>
    </source>
</evidence>
<feature type="region of interest" description="Disordered" evidence="11">
    <location>
        <begin position="770"/>
        <end position="799"/>
    </location>
</feature>
<dbReference type="PANTHER" id="PTHR43655">
    <property type="entry name" value="ATP-DEPENDENT PROTEASE"/>
    <property type="match status" value="1"/>
</dbReference>
<dbReference type="EMBL" id="BRYB01002605">
    <property type="protein sequence ID" value="GMI22493.1"/>
    <property type="molecule type" value="Genomic_DNA"/>
</dbReference>
<dbReference type="InterPro" id="IPR000642">
    <property type="entry name" value="Peptidase_M41"/>
</dbReference>
<dbReference type="InterPro" id="IPR027417">
    <property type="entry name" value="P-loop_NTPase"/>
</dbReference>
<keyword evidence="4" id="KW-0645">Protease</keyword>
<keyword evidence="14" id="KW-1185">Reference proteome</keyword>
<dbReference type="Gene3D" id="1.10.8.60">
    <property type="match status" value="1"/>
</dbReference>
<comment type="similarity">
    <text evidence="3">In the N-terminal section; belongs to the AAA ATPase family.</text>
</comment>
<evidence type="ECO:0000259" key="12">
    <source>
        <dbReference type="SMART" id="SM00382"/>
    </source>
</evidence>
<evidence type="ECO:0000256" key="2">
    <source>
        <dbReference type="ARBA" id="ARBA00010044"/>
    </source>
</evidence>
<dbReference type="InterPro" id="IPR003959">
    <property type="entry name" value="ATPase_AAA_core"/>
</dbReference>
<dbReference type="InterPro" id="IPR003960">
    <property type="entry name" value="ATPase_AAA_CS"/>
</dbReference>
<dbReference type="Pfam" id="PF17862">
    <property type="entry name" value="AAA_lid_3"/>
    <property type="match status" value="1"/>
</dbReference>
<feature type="region of interest" description="Disordered" evidence="11">
    <location>
        <begin position="14"/>
        <end position="84"/>
    </location>
</feature>
<dbReference type="SUPFAM" id="SSF52540">
    <property type="entry name" value="P-loop containing nucleoside triphosphate hydrolases"/>
    <property type="match status" value="1"/>
</dbReference>
<protein>
    <recommendedName>
        <fullName evidence="12">AAA+ ATPase domain-containing protein</fullName>
    </recommendedName>
</protein>
<accession>A0ABQ6MA37</accession>
<proteinExistence type="inferred from homology"/>
<evidence type="ECO:0000313" key="13">
    <source>
        <dbReference type="EMBL" id="GMI22493.1"/>
    </source>
</evidence>
<evidence type="ECO:0000256" key="10">
    <source>
        <dbReference type="ARBA" id="ARBA00023049"/>
    </source>
</evidence>
<dbReference type="PROSITE" id="PS00674">
    <property type="entry name" value="AAA"/>
    <property type="match status" value="1"/>
</dbReference>
<evidence type="ECO:0000256" key="8">
    <source>
        <dbReference type="ARBA" id="ARBA00022833"/>
    </source>
</evidence>
<sequence length="799" mass="84770">MLSLRSWAANVILRSGGKPPKGFEKFFPKGSAGPKKSGSSASSSSSSSSSSSTKPKFSFSSKGSGGSKKGPEPPKKPSDAQSMGSLIGLGAGALLLSSVYGPPSSSGREIDFLDFRNTLMASGEVERIVVTNKNTARVIMKPGSAAAASLRSRPTFSPAAAAGGEKPAPALGGSADSWGDTTTLDMKAGGGETKFEQQAGLAGGQFANVQPSFFFTIGSIESFERKLEIAQRELGIEPKNFVPVQYTTETSWTSELMKLAPSLLIIGVTIMLLRSAGGGGAGGGMGNVFKIGKSNAKKIKKEEISVTFKDVAGCAEAKREIMEFVDFLSDGSRFTKLGAKIPKGALLCGPPGTGKTLLAKAVAGEANVPFYSISGSDFIEMFVGVGPSRVRDLFKEARENAPCIVFIDEIDAVGRQRGKGGFSGGNDERENTLNQLLVEMDGFSESSGVVVLAATNRVDILDAALTRPGRFDRQVTVDKPDIAGRKEIFEVHLKGIKVEGEIADMAGRLAGLTPGLAGADIANMCNEGAIQAARRKADSVLMSDFEKASDRVVGGLESNKLISDAEKDIVAHHEAGHAVAGWFLEHADPLMKVTIVPRSSGALGFAQYLPKEVFLRTQAQINDIICMALAGRAAEQIIFGRVTTGASDDLRRVTGMIYQMIQVYGMDAGIGQLSFPPKENAMGGTDRQYSEKTAEAMDDAARIMVDEAYQRTLDLLMDKKEELVKVAELLKEKETITHDDVVDLIGARPFAADKQYQEYISNRKVINDDAAAAEAEEGEEEEKKEEGEEEGGVPPLGLI</sequence>
<dbReference type="SUPFAM" id="SSF140990">
    <property type="entry name" value="FtsH protease domain-like"/>
    <property type="match status" value="1"/>
</dbReference>
<gene>
    <name evidence="13" type="ORF">TeGR_g14760</name>
</gene>
<comment type="cofactor">
    <cofactor evidence="1">
        <name>Zn(2+)</name>
        <dbReference type="ChEBI" id="CHEBI:29105"/>
    </cofactor>
</comment>
<dbReference type="InterPro" id="IPR003593">
    <property type="entry name" value="AAA+_ATPase"/>
</dbReference>
<dbReference type="Gene3D" id="1.20.58.760">
    <property type="entry name" value="Peptidase M41"/>
    <property type="match status" value="1"/>
</dbReference>
<name>A0ABQ6MA37_9STRA</name>
<keyword evidence="6" id="KW-0547">Nucleotide-binding</keyword>
<dbReference type="HAMAP" id="MF_01458">
    <property type="entry name" value="FtsH"/>
    <property type="match status" value="1"/>
</dbReference>
<keyword evidence="7" id="KW-0378">Hydrolase</keyword>